<feature type="region of interest" description="Disordered" evidence="1">
    <location>
        <begin position="1"/>
        <end position="96"/>
    </location>
</feature>
<accession>A0A7J5XA80</accession>
<proteinExistence type="predicted"/>
<name>A0A7J5XA80_DISMA</name>
<gene>
    <name evidence="2" type="ORF">F7725_025118</name>
</gene>
<evidence type="ECO:0000256" key="1">
    <source>
        <dbReference type="SAM" id="MobiDB-lite"/>
    </source>
</evidence>
<feature type="compositionally biased region" description="Pro residues" evidence="1">
    <location>
        <begin position="81"/>
        <end position="92"/>
    </location>
</feature>
<dbReference type="EMBL" id="JAAKFY010000026">
    <property type="protein sequence ID" value="KAF3833914.1"/>
    <property type="molecule type" value="Genomic_DNA"/>
</dbReference>
<keyword evidence="3" id="KW-1185">Reference proteome</keyword>
<evidence type="ECO:0000313" key="3">
    <source>
        <dbReference type="Proteomes" id="UP000518266"/>
    </source>
</evidence>
<feature type="compositionally biased region" description="Polar residues" evidence="1">
    <location>
        <begin position="1"/>
        <end position="14"/>
    </location>
</feature>
<dbReference type="AlphaFoldDB" id="A0A7J5XA80"/>
<evidence type="ECO:0000313" key="2">
    <source>
        <dbReference type="EMBL" id="KAF3833914.1"/>
    </source>
</evidence>
<sequence length="115" mass="11828">MQTSLGGETLSTASAGAEQGSPGNKGDTNSAARNGDSACRQTDVDRQAPGALPSHRWRDPDFTAGSAAPVGCQLSTEQQAPPRPGSSAPPPLRRGLFVCLGGGEKGREQFVTQLH</sequence>
<dbReference type="Proteomes" id="UP000518266">
    <property type="component" value="Unassembled WGS sequence"/>
</dbReference>
<comment type="caution">
    <text evidence="2">The sequence shown here is derived from an EMBL/GenBank/DDBJ whole genome shotgun (WGS) entry which is preliminary data.</text>
</comment>
<protein>
    <submittedName>
        <fullName evidence="2">Uncharacterized protein</fullName>
    </submittedName>
</protein>
<reference evidence="2 3" key="1">
    <citation type="submission" date="2020-03" db="EMBL/GenBank/DDBJ databases">
        <title>Dissostichus mawsoni Genome sequencing and assembly.</title>
        <authorList>
            <person name="Park H."/>
        </authorList>
    </citation>
    <scope>NUCLEOTIDE SEQUENCE [LARGE SCALE GENOMIC DNA]</scope>
    <source>
        <strain evidence="2">DM0001</strain>
        <tissue evidence="2">Muscle</tissue>
    </source>
</reference>
<organism evidence="2 3">
    <name type="scientific">Dissostichus mawsoni</name>
    <name type="common">Antarctic cod</name>
    <dbReference type="NCBI Taxonomy" id="36200"/>
    <lineage>
        <taxon>Eukaryota</taxon>
        <taxon>Metazoa</taxon>
        <taxon>Chordata</taxon>
        <taxon>Craniata</taxon>
        <taxon>Vertebrata</taxon>
        <taxon>Euteleostomi</taxon>
        <taxon>Actinopterygii</taxon>
        <taxon>Neopterygii</taxon>
        <taxon>Teleostei</taxon>
        <taxon>Neoteleostei</taxon>
        <taxon>Acanthomorphata</taxon>
        <taxon>Eupercaria</taxon>
        <taxon>Perciformes</taxon>
        <taxon>Notothenioidei</taxon>
        <taxon>Nototheniidae</taxon>
        <taxon>Dissostichus</taxon>
    </lineage>
</organism>